<sequence length="95" mass="10454">MEVHGWVPWEGAVSLLDLPMDVWTSSSSNTVGSRALTSFNVACVKGNARNLGKRGLMTSVAPRRTRGYLPRKRAERLLGPPEVADLLSRDSRCFP</sequence>
<accession>A0A2I0JRR0</accession>
<protein>
    <submittedName>
        <fullName evidence="1">Uncharacterized protein</fullName>
    </submittedName>
</protein>
<organism evidence="1 2">
    <name type="scientific">Punica granatum</name>
    <name type="common">Pomegranate</name>
    <dbReference type="NCBI Taxonomy" id="22663"/>
    <lineage>
        <taxon>Eukaryota</taxon>
        <taxon>Viridiplantae</taxon>
        <taxon>Streptophyta</taxon>
        <taxon>Embryophyta</taxon>
        <taxon>Tracheophyta</taxon>
        <taxon>Spermatophyta</taxon>
        <taxon>Magnoliopsida</taxon>
        <taxon>eudicotyledons</taxon>
        <taxon>Gunneridae</taxon>
        <taxon>Pentapetalae</taxon>
        <taxon>rosids</taxon>
        <taxon>malvids</taxon>
        <taxon>Myrtales</taxon>
        <taxon>Lythraceae</taxon>
        <taxon>Punica</taxon>
    </lineage>
</organism>
<dbReference type="AlphaFoldDB" id="A0A2I0JRR0"/>
<gene>
    <name evidence="1" type="ORF">CRG98_021434</name>
</gene>
<dbReference type="EMBL" id="PGOL01001430">
    <property type="protein sequence ID" value="PKI58176.1"/>
    <property type="molecule type" value="Genomic_DNA"/>
</dbReference>
<name>A0A2I0JRR0_PUNGR</name>
<evidence type="ECO:0000313" key="1">
    <source>
        <dbReference type="EMBL" id="PKI58176.1"/>
    </source>
</evidence>
<reference evidence="1 2" key="1">
    <citation type="submission" date="2017-11" db="EMBL/GenBank/DDBJ databases">
        <title>De-novo sequencing of pomegranate (Punica granatum L.) genome.</title>
        <authorList>
            <person name="Akparov Z."/>
            <person name="Amiraslanov A."/>
            <person name="Hajiyeva S."/>
            <person name="Abbasov M."/>
            <person name="Kaur K."/>
            <person name="Hamwieh A."/>
            <person name="Solovyev V."/>
            <person name="Salamov A."/>
            <person name="Braich B."/>
            <person name="Kosarev P."/>
            <person name="Mahmoud A."/>
            <person name="Hajiyev E."/>
            <person name="Babayeva S."/>
            <person name="Izzatullayeva V."/>
            <person name="Mammadov A."/>
            <person name="Mammadov A."/>
            <person name="Sharifova S."/>
            <person name="Ojaghi J."/>
            <person name="Eynullazada K."/>
            <person name="Bayramov B."/>
            <person name="Abdulazimova A."/>
            <person name="Shahmuradov I."/>
        </authorList>
    </citation>
    <scope>NUCLEOTIDE SEQUENCE [LARGE SCALE GENOMIC DNA]</scope>
    <source>
        <strain evidence="2">cv. AG2017</strain>
        <tissue evidence="1">Leaf</tissue>
    </source>
</reference>
<comment type="caution">
    <text evidence="1">The sequence shown here is derived from an EMBL/GenBank/DDBJ whole genome shotgun (WGS) entry which is preliminary data.</text>
</comment>
<proteinExistence type="predicted"/>
<dbReference type="Proteomes" id="UP000233551">
    <property type="component" value="Unassembled WGS sequence"/>
</dbReference>
<evidence type="ECO:0000313" key="2">
    <source>
        <dbReference type="Proteomes" id="UP000233551"/>
    </source>
</evidence>
<keyword evidence="2" id="KW-1185">Reference proteome</keyword>